<proteinExistence type="predicted"/>
<gene>
    <name evidence="1" type="ORF">HZF05_07515</name>
</gene>
<reference evidence="1 2" key="1">
    <citation type="submission" date="2020-07" db="EMBL/GenBank/DDBJ databases">
        <authorList>
            <person name="Sun Q."/>
        </authorList>
    </citation>
    <scope>NUCLEOTIDE SEQUENCE [LARGE SCALE GENOMIC DNA]</scope>
    <source>
        <strain evidence="1 2">CGMCC 1.13654</strain>
    </source>
</reference>
<dbReference type="RefSeq" id="WP_160365559.1">
    <property type="nucleotide sequence ID" value="NZ_JACEIB010000004.1"/>
</dbReference>
<accession>A0A838L722</accession>
<name>A0A838L722_9SPHN</name>
<sequence length="131" mass="14357">MEVVFSFDPKKLPPRWIAVAAHPQFATAARRLAVNMLALSDQDDRLGAVFKDAGHYVAAISAAYLDATGGLTIPMLKQICAGFGFMSPNRARAIVDFLLHIDYLEPPLQGPDKAAKQIRRNSLPLIRVLQS</sequence>
<dbReference type="EMBL" id="JACEIB010000004">
    <property type="protein sequence ID" value="MBA2933946.1"/>
    <property type="molecule type" value="Genomic_DNA"/>
</dbReference>
<dbReference type="AlphaFoldDB" id="A0A838L722"/>
<comment type="caution">
    <text evidence="1">The sequence shown here is derived from an EMBL/GenBank/DDBJ whole genome shotgun (WGS) entry which is preliminary data.</text>
</comment>
<dbReference type="Proteomes" id="UP000570166">
    <property type="component" value="Unassembled WGS sequence"/>
</dbReference>
<keyword evidence="2" id="KW-1185">Reference proteome</keyword>
<organism evidence="1 2">
    <name type="scientific">Sphingomonas chungangi</name>
    <dbReference type="NCBI Taxonomy" id="2683589"/>
    <lineage>
        <taxon>Bacteria</taxon>
        <taxon>Pseudomonadati</taxon>
        <taxon>Pseudomonadota</taxon>
        <taxon>Alphaproteobacteria</taxon>
        <taxon>Sphingomonadales</taxon>
        <taxon>Sphingomonadaceae</taxon>
        <taxon>Sphingomonas</taxon>
    </lineage>
</organism>
<evidence type="ECO:0000313" key="1">
    <source>
        <dbReference type="EMBL" id="MBA2933946.1"/>
    </source>
</evidence>
<evidence type="ECO:0000313" key="2">
    <source>
        <dbReference type="Proteomes" id="UP000570166"/>
    </source>
</evidence>
<protein>
    <submittedName>
        <fullName evidence="1">Uncharacterized protein</fullName>
    </submittedName>
</protein>